<dbReference type="CDD" id="cd08414">
    <property type="entry name" value="PBP2_LTTR_aromatics_like"/>
    <property type="match status" value="1"/>
</dbReference>
<evidence type="ECO:0000256" key="2">
    <source>
        <dbReference type="ARBA" id="ARBA00023015"/>
    </source>
</evidence>
<dbReference type="InterPro" id="IPR036390">
    <property type="entry name" value="WH_DNA-bd_sf"/>
</dbReference>
<proteinExistence type="inferred from homology"/>
<comment type="similarity">
    <text evidence="1">Belongs to the LysR transcriptional regulatory family.</text>
</comment>
<evidence type="ECO:0000259" key="5">
    <source>
        <dbReference type="PROSITE" id="PS50931"/>
    </source>
</evidence>
<evidence type="ECO:0000313" key="7">
    <source>
        <dbReference type="Proteomes" id="UP000326671"/>
    </source>
</evidence>
<organism evidence="6 7">
    <name type="scientific">Niallia endozanthoxylica</name>
    <dbReference type="NCBI Taxonomy" id="2036016"/>
    <lineage>
        <taxon>Bacteria</taxon>
        <taxon>Bacillati</taxon>
        <taxon>Bacillota</taxon>
        <taxon>Bacilli</taxon>
        <taxon>Bacillales</taxon>
        <taxon>Bacillaceae</taxon>
        <taxon>Niallia</taxon>
    </lineage>
</organism>
<dbReference type="GO" id="GO:0003677">
    <property type="term" value="F:DNA binding"/>
    <property type="evidence" value="ECO:0007669"/>
    <property type="project" value="UniProtKB-KW"/>
</dbReference>
<comment type="caution">
    <text evidence="6">The sequence shown here is derived from an EMBL/GenBank/DDBJ whole genome shotgun (WGS) entry which is preliminary data.</text>
</comment>
<dbReference type="PROSITE" id="PS50931">
    <property type="entry name" value="HTH_LYSR"/>
    <property type="match status" value="1"/>
</dbReference>
<dbReference type="GO" id="GO:0003700">
    <property type="term" value="F:DNA-binding transcription factor activity"/>
    <property type="evidence" value="ECO:0007669"/>
    <property type="project" value="InterPro"/>
</dbReference>
<dbReference type="Gene3D" id="3.40.190.10">
    <property type="entry name" value="Periplasmic binding protein-like II"/>
    <property type="match status" value="2"/>
</dbReference>
<dbReference type="Pfam" id="PF03466">
    <property type="entry name" value="LysR_substrate"/>
    <property type="match status" value="1"/>
</dbReference>
<sequence length="299" mass="33655">MELRQLQYFVAVAEELNFSRAAERLCISQPPLSIQIQKLENELGIPLFYRNNRQVELTDAGKLFSEEVQKIFSHLQRAVENAQRTHHGELGKLNVGFVGSATYDILPSVLREFRSLYPDVQVHLFEMSTPVQIEALREEEIDIGILRPPVNSDALCTEIVSTMPCVLAVPKQHPLVEKKNLTLSDLSQYPFVMLSRKTWAGLYNEILALCNPIIHQEALEFQTVIGLVAAGLGISIVPQSAINLHTQDVVYLDFNNQLPTASMGISWRQNNQSPLVKAFIKIVKEAREGNLNRTRGQAI</sequence>
<dbReference type="EMBL" id="VYKL01000003">
    <property type="protein sequence ID" value="KAA9032409.1"/>
    <property type="molecule type" value="Genomic_DNA"/>
</dbReference>
<evidence type="ECO:0000313" key="6">
    <source>
        <dbReference type="EMBL" id="KAA9032409.1"/>
    </source>
</evidence>
<dbReference type="Gene3D" id="1.10.10.10">
    <property type="entry name" value="Winged helix-like DNA-binding domain superfamily/Winged helix DNA-binding domain"/>
    <property type="match status" value="1"/>
</dbReference>
<keyword evidence="2" id="KW-0805">Transcription regulation</keyword>
<dbReference type="GO" id="GO:0032993">
    <property type="term" value="C:protein-DNA complex"/>
    <property type="evidence" value="ECO:0007669"/>
    <property type="project" value="TreeGrafter"/>
</dbReference>
<dbReference type="PANTHER" id="PTHR30346:SF0">
    <property type="entry name" value="HCA OPERON TRANSCRIPTIONAL ACTIVATOR HCAR"/>
    <property type="match status" value="1"/>
</dbReference>
<dbReference type="SUPFAM" id="SSF53850">
    <property type="entry name" value="Periplasmic binding protein-like II"/>
    <property type="match status" value="1"/>
</dbReference>
<dbReference type="InterPro" id="IPR005119">
    <property type="entry name" value="LysR_subst-bd"/>
</dbReference>
<dbReference type="InterPro" id="IPR000847">
    <property type="entry name" value="LysR_HTH_N"/>
</dbReference>
<dbReference type="Pfam" id="PF00126">
    <property type="entry name" value="HTH_1"/>
    <property type="match status" value="1"/>
</dbReference>
<feature type="domain" description="HTH lysR-type" evidence="5">
    <location>
        <begin position="1"/>
        <end position="58"/>
    </location>
</feature>
<dbReference type="AlphaFoldDB" id="A0A5J5IBN2"/>
<evidence type="ECO:0000256" key="4">
    <source>
        <dbReference type="ARBA" id="ARBA00023163"/>
    </source>
</evidence>
<keyword evidence="7" id="KW-1185">Reference proteome</keyword>
<dbReference type="InterPro" id="IPR036388">
    <property type="entry name" value="WH-like_DNA-bd_sf"/>
</dbReference>
<accession>A0A5J5IBN2</accession>
<dbReference type="SUPFAM" id="SSF46785">
    <property type="entry name" value="Winged helix' DNA-binding domain"/>
    <property type="match status" value="1"/>
</dbReference>
<dbReference type="PANTHER" id="PTHR30346">
    <property type="entry name" value="TRANSCRIPTIONAL DUAL REGULATOR HCAR-RELATED"/>
    <property type="match status" value="1"/>
</dbReference>
<protein>
    <submittedName>
        <fullName evidence="6">LysR family transcriptional regulator</fullName>
    </submittedName>
</protein>
<dbReference type="FunFam" id="1.10.10.10:FF:000001">
    <property type="entry name" value="LysR family transcriptional regulator"/>
    <property type="match status" value="1"/>
</dbReference>
<dbReference type="RefSeq" id="WP_150438014.1">
    <property type="nucleotide sequence ID" value="NZ_VYKL01000003.1"/>
</dbReference>
<dbReference type="Proteomes" id="UP000326671">
    <property type="component" value="Unassembled WGS sequence"/>
</dbReference>
<name>A0A5J5IBN2_9BACI</name>
<keyword evidence="4" id="KW-0804">Transcription</keyword>
<reference evidence="6 7" key="1">
    <citation type="submission" date="2019-09" db="EMBL/GenBank/DDBJ databases">
        <title>Whole genome sequences of isolates from the Mars Exploration Rovers.</title>
        <authorList>
            <person name="Seuylemezian A."/>
            <person name="Vaishampayan P."/>
        </authorList>
    </citation>
    <scope>NUCLEOTIDE SEQUENCE [LARGE SCALE GENOMIC DNA]</scope>
    <source>
        <strain evidence="6 7">MER_TA_151</strain>
    </source>
</reference>
<evidence type="ECO:0000256" key="1">
    <source>
        <dbReference type="ARBA" id="ARBA00009437"/>
    </source>
</evidence>
<keyword evidence="3" id="KW-0238">DNA-binding</keyword>
<dbReference type="PRINTS" id="PR00039">
    <property type="entry name" value="HTHLYSR"/>
</dbReference>
<dbReference type="OrthoDB" id="9803735at2"/>
<gene>
    <name evidence="6" type="ORF">F4V44_00440</name>
</gene>
<evidence type="ECO:0000256" key="3">
    <source>
        <dbReference type="ARBA" id="ARBA00023125"/>
    </source>
</evidence>